<feature type="non-terminal residue" evidence="8">
    <location>
        <position position="282"/>
    </location>
</feature>
<keyword evidence="2" id="KW-1003">Cell membrane</keyword>
<comment type="subcellular location">
    <subcellularLocation>
        <location evidence="1">Cell membrane</location>
        <topology evidence="1">Multi-pass membrane protein</topology>
    </subcellularLocation>
</comment>
<organism evidence="8">
    <name type="scientific">marine metagenome</name>
    <dbReference type="NCBI Taxonomy" id="408172"/>
    <lineage>
        <taxon>unclassified sequences</taxon>
        <taxon>metagenomes</taxon>
        <taxon>ecological metagenomes</taxon>
    </lineage>
</organism>
<feature type="transmembrane region" description="Helical" evidence="6">
    <location>
        <begin position="123"/>
        <end position="143"/>
    </location>
</feature>
<dbReference type="PANTHER" id="PTHR35007">
    <property type="entry name" value="INTEGRAL MEMBRANE PROTEIN-RELATED"/>
    <property type="match status" value="1"/>
</dbReference>
<keyword evidence="3 6" id="KW-0812">Transmembrane</keyword>
<sequence length="282" mass="30567">VNLGILLFLVAGAVFISVIAVTFSLILPQIKARANLKQRISVASGNVSAAVVTRGIGAESRRRRDIQSRLRQLEDAKTRKSFAAKLRETLRQAGLRLTLRNYLLLCTGLSVVTAILYKTMGYHLLGIVPVSITVGFGLPRYVLSYLTKRRVNKFTKDFANAVDVIVRGIRTGLPVGECLRIIATESPEPVAGVFLEIVESQTLGLTLEASLERAQEQIKTPELQFFAIVLAIQGQTGGNLADTLANLSGILRERKKLADKVKALSSEAKSSAGIIGSLPFLI</sequence>
<proteinExistence type="predicted"/>
<accession>A0A382JGK7</accession>
<keyword evidence="5 6" id="KW-0472">Membrane</keyword>
<protein>
    <recommendedName>
        <fullName evidence="7">Type II secretion system protein GspF domain-containing protein</fullName>
    </recommendedName>
</protein>
<evidence type="ECO:0000256" key="2">
    <source>
        <dbReference type="ARBA" id="ARBA00022475"/>
    </source>
</evidence>
<evidence type="ECO:0000259" key="7">
    <source>
        <dbReference type="Pfam" id="PF00482"/>
    </source>
</evidence>
<dbReference type="GO" id="GO:0005886">
    <property type="term" value="C:plasma membrane"/>
    <property type="evidence" value="ECO:0007669"/>
    <property type="project" value="UniProtKB-SubCell"/>
</dbReference>
<name>A0A382JGK7_9ZZZZ</name>
<feature type="transmembrane region" description="Helical" evidence="6">
    <location>
        <begin position="99"/>
        <end position="117"/>
    </location>
</feature>
<reference evidence="8" key="1">
    <citation type="submission" date="2018-05" db="EMBL/GenBank/DDBJ databases">
        <authorList>
            <person name="Lanie J.A."/>
            <person name="Ng W.-L."/>
            <person name="Kazmierczak K.M."/>
            <person name="Andrzejewski T.M."/>
            <person name="Davidsen T.M."/>
            <person name="Wayne K.J."/>
            <person name="Tettelin H."/>
            <person name="Glass J.I."/>
            <person name="Rusch D."/>
            <person name="Podicherti R."/>
            <person name="Tsui H.-C.T."/>
            <person name="Winkler M.E."/>
        </authorList>
    </citation>
    <scope>NUCLEOTIDE SEQUENCE</scope>
</reference>
<dbReference type="PANTHER" id="PTHR35007:SF1">
    <property type="entry name" value="PILUS ASSEMBLY PROTEIN"/>
    <property type="match status" value="1"/>
</dbReference>
<evidence type="ECO:0000256" key="3">
    <source>
        <dbReference type="ARBA" id="ARBA00022692"/>
    </source>
</evidence>
<dbReference type="EMBL" id="UINC01073814">
    <property type="protein sequence ID" value="SVC10482.1"/>
    <property type="molecule type" value="Genomic_DNA"/>
</dbReference>
<dbReference type="InterPro" id="IPR042094">
    <property type="entry name" value="T2SS_GspF_sf"/>
</dbReference>
<dbReference type="Gene3D" id="1.20.81.30">
    <property type="entry name" value="Type II secretion system (T2SS), domain F"/>
    <property type="match status" value="1"/>
</dbReference>
<keyword evidence="4 6" id="KW-1133">Transmembrane helix</keyword>
<feature type="non-terminal residue" evidence="8">
    <location>
        <position position="1"/>
    </location>
</feature>
<gene>
    <name evidence="8" type="ORF">METZ01_LOCUS263336</name>
</gene>
<feature type="transmembrane region" description="Helical" evidence="6">
    <location>
        <begin position="6"/>
        <end position="27"/>
    </location>
</feature>
<evidence type="ECO:0000256" key="6">
    <source>
        <dbReference type="SAM" id="Phobius"/>
    </source>
</evidence>
<evidence type="ECO:0000256" key="4">
    <source>
        <dbReference type="ARBA" id="ARBA00022989"/>
    </source>
</evidence>
<feature type="domain" description="Type II secretion system protein GspF" evidence="7">
    <location>
        <begin position="163"/>
        <end position="281"/>
    </location>
</feature>
<dbReference type="InterPro" id="IPR018076">
    <property type="entry name" value="T2SS_GspF_dom"/>
</dbReference>
<evidence type="ECO:0000256" key="1">
    <source>
        <dbReference type="ARBA" id="ARBA00004651"/>
    </source>
</evidence>
<evidence type="ECO:0000313" key="8">
    <source>
        <dbReference type="EMBL" id="SVC10482.1"/>
    </source>
</evidence>
<evidence type="ECO:0000256" key="5">
    <source>
        <dbReference type="ARBA" id="ARBA00023136"/>
    </source>
</evidence>
<dbReference type="AlphaFoldDB" id="A0A382JGK7"/>
<dbReference type="Pfam" id="PF00482">
    <property type="entry name" value="T2SSF"/>
    <property type="match status" value="1"/>
</dbReference>